<evidence type="ECO:0000256" key="3">
    <source>
        <dbReference type="ARBA" id="ARBA00023303"/>
    </source>
</evidence>
<feature type="transmembrane region" description="Helical" evidence="4">
    <location>
        <begin position="144"/>
        <end position="166"/>
    </location>
</feature>
<feature type="transmembrane region" description="Helical" evidence="4">
    <location>
        <begin position="227"/>
        <end position="249"/>
    </location>
</feature>
<keyword evidence="4" id="KW-0812">Transmembrane</keyword>
<keyword evidence="1" id="KW-0813">Transport</keyword>
<dbReference type="GO" id="GO:0034703">
    <property type="term" value="C:cation channel complex"/>
    <property type="evidence" value="ECO:0007669"/>
    <property type="project" value="TreeGrafter"/>
</dbReference>
<feature type="transmembrane region" description="Helical" evidence="4">
    <location>
        <begin position="101"/>
        <end position="124"/>
    </location>
</feature>
<protein>
    <submittedName>
        <fullName evidence="6">Ion_trans domain-containing protein</fullName>
    </submittedName>
</protein>
<keyword evidence="4" id="KW-0472">Membrane</keyword>
<evidence type="ECO:0000313" key="5">
    <source>
        <dbReference type="Proteomes" id="UP000095283"/>
    </source>
</evidence>
<evidence type="ECO:0000256" key="1">
    <source>
        <dbReference type="ARBA" id="ARBA00022448"/>
    </source>
</evidence>
<dbReference type="PANTHER" id="PTHR10117">
    <property type="entry name" value="TRANSIENT RECEPTOR POTENTIAL CHANNEL"/>
    <property type="match status" value="1"/>
</dbReference>
<dbReference type="PANTHER" id="PTHR10117:SF50">
    <property type="entry name" value="ANK_REP_REGION DOMAIN-CONTAINING PROTEIN"/>
    <property type="match status" value="1"/>
</dbReference>
<dbReference type="InterPro" id="IPR002153">
    <property type="entry name" value="TRPC_channel"/>
</dbReference>
<organism evidence="5 6">
    <name type="scientific">Heterorhabditis bacteriophora</name>
    <name type="common">Entomopathogenic nematode worm</name>
    <dbReference type="NCBI Taxonomy" id="37862"/>
    <lineage>
        <taxon>Eukaryota</taxon>
        <taxon>Metazoa</taxon>
        <taxon>Ecdysozoa</taxon>
        <taxon>Nematoda</taxon>
        <taxon>Chromadorea</taxon>
        <taxon>Rhabditida</taxon>
        <taxon>Rhabditina</taxon>
        <taxon>Rhabditomorpha</taxon>
        <taxon>Strongyloidea</taxon>
        <taxon>Heterorhabditidae</taxon>
        <taxon>Heterorhabditis</taxon>
    </lineage>
</organism>
<dbReference type="GO" id="GO:0070679">
    <property type="term" value="F:inositol 1,4,5 trisphosphate binding"/>
    <property type="evidence" value="ECO:0007669"/>
    <property type="project" value="TreeGrafter"/>
</dbReference>
<dbReference type="Proteomes" id="UP000095283">
    <property type="component" value="Unplaced"/>
</dbReference>
<evidence type="ECO:0000313" key="6">
    <source>
        <dbReference type="WBParaSite" id="Hba_17883"/>
    </source>
</evidence>
<dbReference type="GO" id="GO:0051480">
    <property type="term" value="P:regulation of cytosolic calcium ion concentration"/>
    <property type="evidence" value="ECO:0007669"/>
    <property type="project" value="TreeGrafter"/>
</dbReference>
<dbReference type="AlphaFoldDB" id="A0A1I7XKN7"/>
<keyword evidence="5" id="KW-1185">Reference proteome</keyword>
<keyword evidence="4" id="KW-1133">Transmembrane helix</keyword>
<keyword evidence="3" id="KW-0407">Ion channel</keyword>
<accession>A0A1I7XKN7</accession>
<dbReference type="GO" id="GO:0005886">
    <property type="term" value="C:plasma membrane"/>
    <property type="evidence" value="ECO:0007669"/>
    <property type="project" value="TreeGrafter"/>
</dbReference>
<keyword evidence="2" id="KW-0406">Ion transport</keyword>
<sequence>MFQHVLDYLNEMNVVIFVVSMCCLGFFVILPNLKLFFFIIHYFLIYSYFCRYILNSLIRRTVVHYCRGVFVFFRYISYMASYFSFLITLVIIRFAKSSWDYFLLYDIFLCTGCILAIWKIFYFFQLIKGLGGSVISVGRCISTVYNYLIVMGVIMFSFAVGINLLVQPYLGNVETRDGVTKTMGSHFKDIGFTFRNLYWAFYGYLDPQLYPLIVGNSGPNQIPVDHFITSFAIECIISLYHGIIIVTLLNLMVSLLVKKADEVLENEESEFKYTRIVIYSEFLDWSSAVPPPFNLLLIIKQLFVCLMSRNYEMCWPEIFIDRSIIKPKPEIAEKDCAVYEVHLMLKLFSRFRASKECHYKTIYRTEFDKDKQSETLAKVAFMNSTHREIDPAFKLRNMKTKNGSKIAVLPSTNPICKTTRRA</sequence>
<name>A0A1I7XKN7_HETBA</name>
<feature type="transmembrane region" description="Helical" evidence="4">
    <location>
        <begin position="75"/>
        <end position="95"/>
    </location>
</feature>
<reference evidence="6" key="1">
    <citation type="submission" date="2016-11" db="UniProtKB">
        <authorList>
            <consortium name="WormBaseParasite"/>
        </authorList>
    </citation>
    <scope>IDENTIFICATION</scope>
</reference>
<evidence type="ECO:0000256" key="2">
    <source>
        <dbReference type="ARBA" id="ARBA00023065"/>
    </source>
</evidence>
<dbReference type="GO" id="GO:0015279">
    <property type="term" value="F:store-operated calcium channel activity"/>
    <property type="evidence" value="ECO:0007669"/>
    <property type="project" value="TreeGrafter"/>
</dbReference>
<dbReference type="WBParaSite" id="Hba_17883">
    <property type="protein sequence ID" value="Hba_17883"/>
    <property type="gene ID" value="Hba_17883"/>
</dbReference>
<feature type="transmembrane region" description="Helical" evidence="4">
    <location>
        <begin position="35"/>
        <end position="54"/>
    </location>
</feature>
<feature type="transmembrane region" description="Helical" evidence="4">
    <location>
        <begin position="12"/>
        <end position="29"/>
    </location>
</feature>
<evidence type="ECO:0000256" key="4">
    <source>
        <dbReference type="SAM" id="Phobius"/>
    </source>
</evidence>
<dbReference type="GO" id="GO:0007338">
    <property type="term" value="P:single fertilization"/>
    <property type="evidence" value="ECO:0007669"/>
    <property type="project" value="TreeGrafter"/>
</dbReference>
<proteinExistence type="predicted"/>